<evidence type="ECO:0000313" key="2">
    <source>
        <dbReference type="EMBL" id="EXJ81545.1"/>
    </source>
</evidence>
<dbReference type="EMBL" id="AMWN01000007">
    <property type="protein sequence ID" value="EXJ81545.1"/>
    <property type="molecule type" value="Genomic_DNA"/>
</dbReference>
<name>W9XW20_9EURO</name>
<comment type="caution">
    <text evidence="2">The sequence shown here is derived from an EMBL/GenBank/DDBJ whole genome shotgun (WGS) entry which is preliminary data.</text>
</comment>
<feature type="compositionally biased region" description="Basic and acidic residues" evidence="1">
    <location>
        <begin position="738"/>
        <end position="747"/>
    </location>
</feature>
<feature type="compositionally biased region" description="Polar residues" evidence="1">
    <location>
        <begin position="97"/>
        <end position="106"/>
    </location>
</feature>
<organism evidence="2 3">
    <name type="scientific">Capronia coronata CBS 617.96</name>
    <dbReference type="NCBI Taxonomy" id="1182541"/>
    <lineage>
        <taxon>Eukaryota</taxon>
        <taxon>Fungi</taxon>
        <taxon>Dikarya</taxon>
        <taxon>Ascomycota</taxon>
        <taxon>Pezizomycotina</taxon>
        <taxon>Eurotiomycetes</taxon>
        <taxon>Chaetothyriomycetidae</taxon>
        <taxon>Chaetothyriales</taxon>
        <taxon>Herpotrichiellaceae</taxon>
        <taxon>Capronia</taxon>
    </lineage>
</organism>
<feature type="compositionally biased region" description="Low complexity" evidence="1">
    <location>
        <begin position="449"/>
        <end position="467"/>
    </location>
</feature>
<feature type="compositionally biased region" description="Pro residues" evidence="1">
    <location>
        <begin position="382"/>
        <end position="394"/>
    </location>
</feature>
<dbReference type="OrthoDB" id="4161849at2759"/>
<feature type="compositionally biased region" description="Low complexity" evidence="1">
    <location>
        <begin position="269"/>
        <end position="280"/>
    </location>
</feature>
<feature type="compositionally biased region" description="Polar residues" evidence="1">
    <location>
        <begin position="756"/>
        <end position="767"/>
    </location>
</feature>
<feature type="compositionally biased region" description="Pro residues" evidence="1">
    <location>
        <begin position="281"/>
        <end position="295"/>
    </location>
</feature>
<dbReference type="Proteomes" id="UP000019484">
    <property type="component" value="Unassembled WGS sequence"/>
</dbReference>
<reference evidence="2 3" key="1">
    <citation type="submission" date="2013-03" db="EMBL/GenBank/DDBJ databases">
        <title>The Genome Sequence of Capronia coronata CBS 617.96.</title>
        <authorList>
            <consortium name="The Broad Institute Genomics Platform"/>
            <person name="Cuomo C."/>
            <person name="de Hoog S."/>
            <person name="Gorbushina A."/>
            <person name="Walker B."/>
            <person name="Young S.K."/>
            <person name="Zeng Q."/>
            <person name="Gargeya S."/>
            <person name="Fitzgerald M."/>
            <person name="Haas B."/>
            <person name="Abouelleil A."/>
            <person name="Allen A.W."/>
            <person name="Alvarado L."/>
            <person name="Arachchi H.M."/>
            <person name="Berlin A.M."/>
            <person name="Chapman S.B."/>
            <person name="Gainer-Dewar J."/>
            <person name="Goldberg J."/>
            <person name="Griggs A."/>
            <person name="Gujja S."/>
            <person name="Hansen M."/>
            <person name="Howarth C."/>
            <person name="Imamovic A."/>
            <person name="Ireland A."/>
            <person name="Larimer J."/>
            <person name="McCowan C."/>
            <person name="Murphy C."/>
            <person name="Pearson M."/>
            <person name="Poon T.W."/>
            <person name="Priest M."/>
            <person name="Roberts A."/>
            <person name="Saif S."/>
            <person name="Shea T."/>
            <person name="Sisk P."/>
            <person name="Sykes S."/>
            <person name="Wortman J."/>
            <person name="Nusbaum C."/>
            <person name="Birren B."/>
        </authorList>
    </citation>
    <scope>NUCLEOTIDE SEQUENCE [LARGE SCALE GENOMIC DNA]</scope>
    <source>
        <strain evidence="2 3">CBS 617.96</strain>
    </source>
</reference>
<feature type="region of interest" description="Disordered" evidence="1">
    <location>
        <begin position="1"/>
        <end position="305"/>
    </location>
</feature>
<feature type="region of interest" description="Disordered" evidence="1">
    <location>
        <begin position="447"/>
        <end position="517"/>
    </location>
</feature>
<feature type="compositionally biased region" description="Pro residues" evidence="1">
    <location>
        <begin position="254"/>
        <end position="268"/>
    </location>
</feature>
<feature type="compositionally biased region" description="Polar residues" evidence="1">
    <location>
        <begin position="229"/>
        <end position="245"/>
    </location>
</feature>
<feature type="compositionally biased region" description="Low complexity" evidence="1">
    <location>
        <begin position="127"/>
        <end position="136"/>
    </location>
</feature>
<feature type="compositionally biased region" description="Basic and acidic residues" evidence="1">
    <location>
        <begin position="23"/>
        <end position="38"/>
    </location>
</feature>
<proteinExistence type="predicted"/>
<gene>
    <name evidence="2" type="ORF">A1O1_07609</name>
</gene>
<dbReference type="AlphaFoldDB" id="W9XW20"/>
<feature type="compositionally biased region" description="Polar residues" evidence="1">
    <location>
        <begin position="177"/>
        <end position="192"/>
    </location>
</feature>
<feature type="region of interest" description="Disordered" evidence="1">
    <location>
        <begin position="599"/>
        <end position="666"/>
    </location>
</feature>
<protein>
    <submittedName>
        <fullName evidence="2">Uncharacterized protein</fullName>
    </submittedName>
</protein>
<evidence type="ECO:0000256" key="1">
    <source>
        <dbReference type="SAM" id="MobiDB-lite"/>
    </source>
</evidence>
<accession>W9XW20</accession>
<feature type="region of interest" description="Disordered" evidence="1">
    <location>
        <begin position="738"/>
        <end position="788"/>
    </location>
</feature>
<feature type="region of interest" description="Disordered" evidence="1">
    <location>
        <begin position="325"/>
        <end position="405"/>
    </location>
</feature>
<feature type="compositionally biased region" description="Low complexity" evidence="1">
    <location>
        <begin position="110"/>
        <end position="119"/>
    </location>
</feature>
<feature type="compositionally biased region" description="Basic and acidic residues" evidence="1">
    <location>
        <begin position="774"/>
        <end position="788"/>
    </location>
</feature>
<sequence>MDTAEEQEQLESKQSCNNEDEQAQDRENGDRDEAENRNAEATAAEGPGQLEGSESGDTEFFTPDTSPTDTEFPLIDQDHDQQSSARRVLALFGLGGTSATTSSIYHTTESEPASNSTSESESDTDTSSDSGSDSSSPGGGTPLSQAVPHHDHHSAAPSTTARREPSPEPSTGEVPGNDNSEAAPSSRQQQRPPASIAATPPLSPSLRPGHAQAVDEHSHSTCKHKYADSSPSEPSSPKQFTSLTLSVPSNPRNSHPPPPPIHSPPLPSSPSGSRPSSSSPLPQPSAPAAPCPLGPPATASPSSRTFLLDLLNSPTAKALLECADSTAHTARTFPTRATTNRPDAQPDRQDLTTTMFPRRGSETGTPTESRDDTGTGTSSAPAPAPAPVPAPVPAPGQGQAPTPLNPRAALTEDQVRALIVMDDDFDPIPTEYRDGFQGYQDIVSGRPNAQAQTQTQTQPQQPAHAQPGPRPRNEGAAQTYLPVSYGLNNREPGNTPFGIGYPSPAGPSPMGSGTPPVEYGYGFPPGLPNVPAPGFAYGDGHGHGHGHGPGAGNGYGYGHGHGHGLGPEYEFEYGRGSPANMNMNMGMGMNLNPGHNGFAAPPAFGGPRLAPPFASPRRRGSPSRPGHSAHASLSSLHAQQSYGHGPGPGAGGPTTPNRGSHHSRANSLSAMPQSLHFTHAEEYPGNRLRTAAAGLLPALGSPGPGLLETRGTNNHLAPPYESRSPYFGRTSLYGPRLAREARQDADAARPPFRIDNNLSHVNASSSREAPLNGRGEEENGKQADGDRL</sequence>
<dbReference type="RefSeq" id="XP_007726666.1">
    <property type="nucleotide sequence ID" value="XM_007728476.1"/>
</dbReference>
<dbReference type="GeneID" id="19162465"/>
<evidence type="ECO:0000313" key="3">
    <source>
        <dbReference type="Proteomes" id="UP000019484"/>
    </source>
</evidence>
<dbReference type="HOGENOM" id="CLU_356007_0_0_1"/>
<feature type="compositionally biased region" description="Low complexity" evidence="1">
    <location>
        <begin position="622"/>
        <end position="643"/>
    </location>
</feature>
<keyword evidence="3" id="KW-1185">Reference proteome</keyword>